<gene>
    <name evidence="1" type="ordered locus">Ppro_0228</name>
</gene>
<dbReference type="EMBL" id="CP000482">
    <property type="protein sequence ID" value="ABK97864.1"/>
    <property type="molecule type" value="Genomic_DNA"/>
</dbReference>
<accession>A1AKJ4</accession>
<sequence length="159" mass="18240">MILWDHEGKPVVCDHKDLTPGVLTMISGISDRFDRGTCPFCNRSYTQELSCHHLRNILVVEGDAYWHRTFIKVSGTRFLTVSNDDGLDGPAVQHCEACTSPRQKDGMIHVRITEEDDPRIRVVSYCSDDCAMMHWRRELTDFRKREAVQSWVQNAALTS</sequence>
<dbReference type="Proteomes" id="UP000006732">
    <property type="component" value="Chromosome"/>
</dbReference>
<keyword evidence="2" id="KW-1185">Reference proteome</keyword>
<dbReference type="HOGENOM" id="CLU_1659095_0_0_7"/>
<dbReference type="STRING" id="338966.Ppro_0228"/>
<dbReference type="RefSeq" id="WP_011734178.1">
    <property type="nucleotide sequence ID" value="NC_008609.1"/>
</dbReference>
<organism evidence="1 2">
    <name type="scientific">Pelobacter propionicus (strain DSM 2379 / NBRC 103807 / OttBd1)</name>
    <dbReference type="NCBI Taxonomy" id="338966"/>
    <lineage>
        <taxon>Bacteria</taxon>
        <taxon>Pseudomonadati</taxon>
        <taxon>Thermodesulfobacteriota</taxon>
        <taxon>Desulfuromonadia</taxon>
        <taxon>Desulfuromonadales</taxon>
        <taxon>Desulfuromonadaceae</taxon>
        <taxon>Pelobacter</taxon>
    </lineage>
</organism>
<reference evidence="1 2" key="1">
    <citation type="submission" date="2006-10" db="EMBL/GenBank/DDBJ databases">
        <title>Complete sequence of chromosome of Pelobacter propionicus DSM 2379.</title>
        <authorList>
            <consortium name="US DOE Joint Genome Institute"/>
            <person name="Copeland A."/>
            <person name="Lucas S."/>
            <person name="Lapidus A."/>
            <person name="Barry K."/>
            <person name="Detter J.C."/>
            <person name="Glavina del Rio T."/>
            <person name="Hammon N."/>
            <person name="Israni S."/>
            <person name="Dalin E."/>
            <person name="Tice H."/>
            <person name="Pitluck S."/>
            <person name="Saunders E."/>
            <person name="Brettin T."/>
            <person name="Bruce D."/>
            <person name="Han C."/>
            <person name="Tapia R."/>
            <person name="Schmutz J."/>
            <person name="Larimer F."/>
            <person name="Land M."/>
            <person name="Hauser L."/>
            <person name="Kyrpides N."/>
            <person name="Kim E."/>
            <person name="Lovley D."/>
            <person name="Richardson P."/>
        </authorList>
    </citation>
    <scope>NUCLEOTIDE SEQUENCE [LARGE SCALE GENOMIC DNA]</scope>
    <source>
        <strain evidence="2">DSM 2379 / NBRC 103807 / OttBd1</strain>
    </source>
</reference>
<proteinExistence type="predicted"/>
<protein>
    <submittedName>
        <fullName evidence="1">Uncharacterized protein</fullName>
    </submittedName>
</protein>
<dbReference type="KEGG" id="ppd:Ppro_0228"/>
<dbReference type="OrthoDB" id="5405218at2"/>
<name>A1AKJ4_PELPD</name>
<dbReference type="AlphaFoldDB" id="A1AKJ4"/>
<evidence type="ECO:0000313" key="1">
    <source>
        <dbReference type="EMBL" id="ABK97864.1"/>
    </source>
</evidence>
<evidence type="ECO:0000313" key="2">
    <source>
        <dbReference type="Proteomes" id="UP000006732"/>
    </source>
</evidence>